<dbReference type="RefSeq" id="XP_030753143.1">
    <property type="nucleotide sequence ID" value="XM_030897283.1"/>
</dbReference>
<reference evidence="3" key="1">
    <citation type="submission" date="2025-08" db="UniProtKB">
        <authorList>
            <consortium name="RefSeq"/>
        </authorList>
    </citation>
    <scope>IDENTIFICATION</scope>
    <source>
        <tissue evidence="3">Gonads</tissue>
    </source>
</reference>
<dbReference type="InParanoid" id="A0A6J2XNP5"/>
<dbReference type="Proteomes" id="UP000504635">
    <property type="component" value="Unplaced"/>
</dbReference>
<feature type="compositionally biased region" description="Acidic residues" evidence="1">
    <location>
        <begin position="101"/>
        <end position="113"/>
    </location>
</feature>
<proteinExistence type="predicted"/>
<organism evidence="2 3">
    <name type="scientific">Sitophilus oryzae</name>
    <name type="common">Rice weevil</name>
    <name type="synonym">Curculio oryzae</name>
    <dbReference type="NCBI Taxonomy" id="7048"/>
    <lineage>
        <taxon>Eukaryota</taxon>
        <taxon>Metazoa</taxon>
        <taxon>Ecdysozoa</taxon>
        <taxon>Arthropoda</taxon>
        <taxon>Hexapoda</taxon>
        <taxon>Insecta</taxon>
        <taxon>Pterygota</taxon>
        <taxon>Neoptera</taxon>
        <taxon>Endopterygota</taxon>
        <taxon>Coleoptera</taxon>
        <taxon>Polyphaga</taxon>
        <taxon>Cucujiformia</taxon>
        <taxon>Curculionidae</taxon>
        <taxon>Dryophthorinae</taxon>
        <taxon>Sitophilus</taxon>
    </lineage>
</organism>
<dbReference type="AlphaFoldDB" id="A0A6J2XNP5"/>
<evidence type="ECO:0000313" key="3">
    <source>
        <dbReference type="RefSeq" id="XP_030753143.1"/>
    </source>
</evidence>
<feature type="region of interest" description="Disordered" evidence="1">
    <location>
        <begin position="101"/>
        <end position="126"/>
    </location>
</feature>
<evidence type="ECO:0000256" key="1">
    <source>
        <dbReference type="SAM" id="MobiDB-lite"/>
    </source>
</evidence>
<accession>A0A6J2XNP5</accession>
<dbReference type="GeneID" id="115880150"/>
<name>A0A6J2XNP5_SITOR</name>
<gene>
    <name evidence="3" type="primary">LOC115880150</name>
</gene>
<dbReference type="KEGG" id="soy:115880150"/>
<protein>
    <submittedName>
        <fullName evidence="3">Uncharacterized protein LOC115880150</fullName>
    </submittedName>
</protein>
<evidence type="ECO:0000313" key="2">
    <source>
        <dbReference type="Proteomes" id="UP000504635"/>
    </source>
</evidence>
<keyword evidence="2" id="KW-1185">Reference proteome</keyword>
<sequence length="126" mass="14032">MPIASKMDMEDENIETVTVCKLNDIENVEPTPNPSEANMVAKIPKTLEGSMNVTGDIVLMPSTSKISMEIKNPLFYTQTNTTPTKLILRRVQKRLYQEVSENEEAFPEEDSDEYIPNSADCSGAST</sequence>